<feature type="compositionally biased region" description="Basic and acidic residues" evidence="2">
    <location>
        <begin position="504"/>
        <end position="517"/>
    </location>
</feature>
<feature type="compositionally biased region" description="Basic and acidic residues" evidence="2">
    <location>
        <begin position="553"/>
        <end position="566"/>
    </location>
</feature>
<feature type="compositionally biased region" description="Acidic residues" evidence="2">
    <location>
        <begin position="271"/>
        <end position="280"/>
    </location>
</feature>
<name>A0A0N0NII1_9EURO</name>
<feature type="region of interest" description="Disordered" evidence="2">
    <location>
        <begin position="302"/>
        <end position="587"/>
    </location>
</feature>
<organism evidence="3 4">
    <name type="scientific">Cyphellophora attinorum</name>
    <dbReference type="NCBI Taxonomy" id="1664694"/>
    <lineage>
        <taxon>Eukaryota</taxon>
        <taxon>Fungi</taxon>
        <taxon>Dikarya</taxon>
        <taxon>Ascomycota</taxon>
        <taxon>Pezizomycotina</taxon>
        <taxon>Eurotiomycetes</taxon>
        <taxon>Chaetothyriomycetidae</taxon>
        <taxon>Chaetothyriales</taxon>
        <taxon>Cyphellophoraceae</taxon>
        <taxon>Cyphellophora</taxon>
    </lineage>
</organism>
<feature type="compositionally biased region" description="Basic and acidic residues" evidence="2">
    <location>
        <begin position="324"/>
        <end position="340"/>
    </location>
</feature>
<feature type="compositionally biased region" description="Polar residues" evidence="2">
    <location>
        <begin position="369"/>
        <end position="385"/>
    </location>
</feature>
<feature type="compositionally biased region" description="Polar residues" evidence="2">
    <location>
        <begin position="570"/>
        <end position="581"/>
    </location>
</feature>
<keyword evidence="1" id="KW-0175">Coiled coil</keyword>
<reference evidence="3 4" key="1">
    <citation type="submission" date="2015-06" db="EMBL/GenBank/DDBJ databases">
        <title>Draft genome of the ant-associated black yeast Phialophora attae CBS 131958.</title>
        <authorList>
            <person name="Moreno L.F."/>
            <person name="Stielow B.J."/>
            <person name="de Hoog S."/>
            <person name="Vicente V.A."/>
            <person name="Weiss V.A."/>
            <person name="de Vries M."/>
            <person name="Cruz L.M."/>
            <person name="Souza E.M."/>
        </authorList>
    </citation>
    <scope>NUCLEOTIDE SEQUENCE [LARGE SCALE GENOMIC DNA]</scope>
    <source>
        <strain evidence="3 4">CBS 131958</strain>
    </source>
</reference>
<feature type="compositionally biased region" description="Basic and acidic residues" evidence="2">
    <location>
        <begin position="458"/>
        <end position="479"/>
    </location>
</feature>
<feature type="coiled-coil region" evidence="1">
    <location>
        <begin position="592"/>
        <end position="623"/>
    </location>
</feature>
<feature type="compositionally biased region" description="Low complexity" evidence="2">
    <location>
        <begin position="306"/>
        <end position="318"/>
    </location>
</feature>
<sequence length="675" mass="73982">MASFRERFEEVEKTFDLSRALPVIQNVQLEAAGIHGDFVPTKVKIKIIDSLSYATSTPGLSGAAVLDVAWQDIPSIEYWKWQRLVPALASVLPGFELTHPNRHGFNVTLHRSISIAYLIGPVYLRPDFSLMPQTSRRWTTGELLAFLSTMIPSEFFDMPATNVIVQTVTGAIRFLWGYLSQGRSCWGKYMIPSEPFPSSPATPQPRAAPSNDQQQSARYDGIPPVYASAPDGRLLGLPSAPTDSSKDRQTASRNSLTTQTSPTAPTKYDSSDDDDSSLSSWDDDDFLAKALGKYEEPIEKTTAIVKPSSAKSTPAATSSKRKGHVDSDSDDDQARPEKRSKVAKKASSSSTNIQPTPKASTATHSSSTQHGISQTSTRSRPSASTKGKKTVSRSSHSSGNVTSAADSDAQLPVRPKVGAEPLRGDDHAEQDDDMYGREELRLERKKKKNRRGGKRLNKHADQDKDISAGLEARIERPQEVDPAQFTQGLERVSNSSDDGASVERLAESRPLEDRIEKPATTGSKPSGTTSIAPAQQTTTPPTIDLTLSPSIKSETREESTAARVEDAVPSSASQATSSPKLKTQRVMRTKVLDRLKQTEQEEKEELRADLKKMRNKRDKLQKSDGIVRSILQSQSRYLTAEDIEEMVVRVEEGSTPDNAYKAVKAMAQLRARTQG</sequence>
<dbReference type="EMBL" id="LFJN01000037">
    <property type="protein sequence ID" value="KPI35768.1"/>
    <property type="molecule type" value="Genomic_DNA"/>
</dbReference>
<feature type="compositionally biased region" description="Polar residues" evidence="2">
    <location>
        <begin position="392"/>
        <end position="405"/>
    </location>
</feature>
<keyword evidence="4" id="KW-1185">Reference proteome</keyword>
<feature type="compositionally biased region" description="Polar residues" evidence="2">
    <location>
        <begin position="484"/>
        <end position="498"/>
    </location>
</feature>
<gene>
    <name evidence="3" type="ORF">AB675_1215</name>
</gene>
<evidence type="ECO:0000313" key="3">
    <source>
        <dbReference type="EMBL" id="KPI35768.1"/>
    </source>
</evidence>
<accession>A0A0N0NII1</accession>
<protein>
    <submittedName>
        <fullName evidence="3">Uncharacterized protein</fullName>
    </submittedName>
</protein>
<feature type="compositionally biased region" description="Low complexity" evidence="2">
    <location>
        <begin position="345"/>
        <end position="368"/>
    </location>
</feature>
<comment type="caution">
    <text evidence="3">The sequence shown here is derived from an EMBL/GenBank/DDBJ whole genome shotgun (WGS) entry which is preliminary data.</text>
</comment>
<dbReference type="Proteomes" id="UP000038010">
    <property type="component" value="Unassembled WGS sequence"/>
</dbReference>
<feature type="region of interest" description="Disordered" evidence="2">
    <location>
        <begin position="196"/>
        <end position="280"/>
    </location>
</feature>
<feature type="compositionally biased region" description="Low complexity" evidence="2">
    <location>
        <begin position="528"/>
        <end position="543"/>
    </location>
</feature>
<evidence type="ECO:0000256" key="2">
    <source>
        <dbReference type="SAM" id="MobiDB-lite"/>
    </source>
</evidence>
<dbReference type="AlphaFoldDB" id="A0A0N0NII1"/>
<dbReference type="GeneID" id="28732936"/>
<dbReference type="RefSeq" id="XP_017995731.1">
    <property type="nucleotide sequence ID" value="XM_018141066.1"/>
</dbReference>
<dbReference type="VEuPathDB" id="FungiDB:AB675_1215"/>
<feature type="compositionally biased region" description="Polar residues" evidence="2">
    <location>
        <begin position="251"/>
        <end position="264"/>
    </location>
</feature>
<feature type="compositionally biased region" description="Basic residues" evidence="2">
    <location>
        <begin position="443"/>
        <end position="457"/>
    </location>
</feature>
<evidence type="ECO:0000313" key="4">
    <source>
        <dbReference type="Proteomes" id="UP000038010"/>
    </source>
</evidence>
<proteinExistence type="predicted"/>
<evidence type="ECO:0000256" key="1">
    <source>
        <dbReference type="SAM" id="Coils"/>
    </source>
</evidence>